<dbReference type="OrthoDB" id="435564at2759"/>
<dbReference type="SUPFAM" id="SSF56219">
    <property type="entry name" value="DNase I-like"/>
    <property type="match status" value="1"/>
</dbReference>
<gene>
    <name evidence="7" type="ORF">C1SCF055_LOCUS35663</name>
</gene>
<dbReference type="Proteomes" id="UP001152797">
    <property type="component" value="Unassembled WGS sequence"/>
</dbReference>
<dbReference type="Gene3D" id="3.60.10.10">
    <property type="entry name" value="Endonuclease/exonuclease/phosphatase"/>
    <property type="match status" value="1"/>
</dbReference>
<evidence type="ECO:0000313" key="9">
    <source>
        <dbReference type="Proteomes" id="UP001152797"/>
    </source>
</evidence>
<dbReference type="GO" id="GO:0003964">
    <property type="term" value="F:RNA-directed DNA polymerase activity"/>
    <property type="evidence" value="ECO:0007669"/>
    <property type="project" value="UniProtKB-KW"/>
</dbReference>
<dbReference type="GO" id="GO:0005634">
    <property type="term" value="C:nucleus"/>
    <property type="evidence" value="ECO:0007669"/>
    <property type="project" value="TreeGrafter"/>
</dbReference>
<evidence type="ECO:0000313" key="8">
    <source>
        <dbReference type="EMBL" id="CAL4797705.1"/>
    </source>
</evidence>
<dbReference type="InterPro" id="IPR038765">
    <property type="entry name" value="Papain-like_cys_pep_sf"/>
</dbReference>
<accession>A0A9P1GES8</accession>
<dbReference type="PANTHER" id="PTHR24409:SF295">
    <property type="entry name" value="AZ2-RELATED"/>
    <property type="match status" value="1"/>
</dbReference>
<dbReference type="PROSITE" id="PS50878">
    <property type="entry name" value="RT_POL"/>
    <property type="match status" value="1"/>
</dbReference>
<dbReference type="InterPro" id="IPR036691">
    <property type="entry name" value="Endo/exonu/phosph_ase_sf"/>
</dbReference>
<dbReference type="SMART" id="SM00355">
    <property type="entry name" value="ZnF_C2H2"/>
    <property type="match status" value="7"/>
</dbReference>
<sequence>MMAAEVQNTPHAHLDMGTKLHGLQPQACFGTTIVPDTARKRQNKVVKRSLQRAYRRSQQQGMAWYKGKLFCTADFERMGCAVPLQRAQPVTHGQWNTDLHRCNQHHASKRRLSVWQWNCSGLSTPKLDEVKAWLTLNQIDIAALVETRWAYDAQWTDGHWNMIHSGEGEPRGKGILLLISTRVCAASQIQWQLHDSGRMVHVRLNLQPRSLDLLVCYQHTFQPTASCRQARAKWWTLLETVLTGLPSRNGLILFGDFNCSLGASGQNIGTGSFRWRGSLCTGLIHPDAARFQQILRHFALNVLNSWSAALGPTFVHGSQASRLDYFCVRQPYADGTARQVRYLWDSPFLHQTEFGHVPMMCTLAKHWIPSFSQHKIQRVTLQQRQVSRQSYLAQDSDWLSFVDCTQTQIAAHFACADLPADEFMETLHRDVLQQFCEHFPAGKHKRSPAAWQTALPTLLNKWDHRRCMQRLGLGTLPNIFKGWYHATKYCLLRRAHKKLAFQIRKNLFYDVVAQAEAAARRHDTHKLFQLINRYAPKQPKKQIQLRTDDGHMASPVESAAMLNQFVASTWAGPDCLNLHFDSAPGVPFTVQQLERALSQIPPSKAVAKPFSPGMVWRQHASFLAPLLHAKLTDWWASNPPKIPDSWRHGWLFLIPKPSKPPVSPQNLRPLALQEPVGKAVIGFLIQLAMKEVYHHMILFPIWGFMEHRSSLDAIRRVSLHCADVRQLLGLHRSTPHHRASGATRHQLYGGLQIFLDLQRAFDSVHRGKLFSRLQNLPISQSLIQLLMAWHENTVYFVQHDQVDSSVAIGRGVRQGCKAAPGLFNLFVLLFLHDLMAHVPISWIQTHLTIYADDFHIGAKFTTAHDFACFHKTLGIIFWTLRSLELQINPGKSVALLELKGSHSHALRKQLVQRDRDGEKLRVVMPDGDEMQIPICKSAKYLGVLISYSNFEDASLKHRLSLMNTGFRRLQRWLTGRHCLTIKQRYKLWHCCVYPILTYGIFATGLTTVGIQKAQTQITIMLRKLLHDHAFYTRRNNQQALALHRFPTPLHLLYGTAAGLLRTQATRSALFSDHDLAHTITWNHLPDLLSRLEQMQATASLVTPRDLEVQHVYNTPFFQCAQCDFCTENVSVFRRHCTVAHGFQMYRTQFVQQAHFTANGLPTCKHCHTTFSTWRMFSAHIERGCQVLLTGPTSCTASSSSIGATLGTLNIMQPNMADSATRGLRMITAEELHNLKTQVFGERLLQVVHDREWTKVAADSEICQYLSSRCIICSFHFSRCQELHQHFRLQHPELWEYAPQKAVQLTNIFSDESPCQCCGALFKTHSCPTWSQIAVLLVNGAGVEASQAEPIHEVRRRCELCLQCFQSAAELVQHLQAEHGLQGLSFNASRDSIDGSSACSHCGQLFLTVGGLKSHIVQGRCEYFNPQASAETLAVDALWRQACLDGKFFEVLRVPAVRMRLTVVCQACGKGCQRAADLSLHLQSAHSRLWRQSQRLTLILVDAYYQYQCFCNPTTGTKRGHHICVPFRQLAMAFHRMGTEPFAPTVITDSLLKDIFAETLPRAPQYRLEQALVHRAFASVWQDPEILALLRSHCLLCGAQPATSDLALHLREEHSCGHEMFLFYMEQLLPTVFQQNVDDFQCNLCQLIYNLPAALRPDEPLAARAQLALSHLRGSCPVLIQIAQLFGALLNGGILQHGTVRHGSIGTDERSLRRPGTDVPGQNAQASRESQEPKVRRKGAPNDLDLEMADPPVAATPTPAMRMLTTMAQLLIRHDQELHSLRKMDQFILFLNPDPTGALHILLQESVQWKQQMETASKSQMRPLRQHLLLALLEVMRTRAGKIVESKETDELYQTSLAKGLILKDKSFPFHRWDPQTQTLVLDKKQPVSAKKMEQHLNELLEMMVDKDLIIRFHALKAPDAQKERTVPWRLQINLRSDRAYELLAHLAHNAIWMVVGATMKQHTLAQSPMATMLQNLTGQNKGKGQSKGHLRLTNNRNWCFANSTVHSLLWTLLSLQVPLTDLWGEHHAELIQFVQKHAYKPATLSETAWFLQVVQDWIADGEQQDCAECAHRVLRWLRPAAFDMRWERRVATSEGLQLHDSNSNFMPIILYIPSHAHHTGHCQLASLVSAWSQELAMQTALMDAPVCLCLHIDRVYQDADNQAVKSMCRLDIDTEIMMPVFRPSGIACNTAGYIPVACIAHFGQDQAGHCKALLKIQPTVVPPGNPAAWLMTEDDQYPTPLWQFPSWFASNLTVVWMIRTDCLQLLSYSVRSDGTTTEAAPDDHSDQAESFRTDGTNDTISLMAGTDLWSIAEKELLGRVPT</sequence>
<dbReference type="InterPro" id="IPR043502">
    <property type="entry name" value="DNA/RNA_pol_sf"/>
</dbReference>
<dbReference type="GO" id="GO:0000981">
    <property type="term" value="F:DNA-binding transcription factor activity, RNA polymerase II-specific"/>
    <property type="evidence" value="ECO:0007669"/>
    <property type="project" value="TreeGrafter"/>
</dbReference>
<feature type="compositionally biased region" description="Basic and acidic residues" evidence="5">
    <location>
        <begin position="2281"/>
        <end position="2292"/>
    </location>
</feature>
<dbReference type="InterPro" id="IPR005135">
    <property type="entry name" value="Endo/exonuclease/phosphatase"/>
</dbReference>
<feature type="compositionally biased region" description="Basic and acidic residues" evidence="5">
    <location>
        <begin position="1706"/>
        <end position="1715"/>
    </location>
</feature>
<dbReference type="EMBL" id="CAMXCT020004791">
    <property type="protein sequence ID" value="CAL1163768.1"/>
    <property type="molecule type" value="Genomic_DNA"/>
</dbReference>
<keyword evidence="8" id="KW-0548">Nucleotidyltransferase</keyword>
<evidence type="ECO:0000256" key="4">
    <source>
        <dbReference type="ARBA" id="ARBA00022833"/>
    </source>
</evidence>
<dbReference type="Pfam" id="PF03372">
    <property type="entry name" value="Exo_endo_phos"/>
    <property type="match status" value="1"/>
</dbReference>
<keyword evidence="9" id="KW-1185">Reference proteome</keyword>
<evidence type="ECO:0000256" key="3">
    <source>
        <dbReference type="ARBA" id="ARBA00022771"/>
    </source>
</evidence>
<dbReference type="PROSITE" id="PS00028">
    <property type="entry name" value="ZINC_FINGER_C2H2_1"/>
    <property type="match status" value="3"/>
</dbReference>
<evidence type="ECO:0000259" key="6">
    <source>
        <dbReference type="PROSITE" id="PS50878"/>
    </source>
</evidence>
<dbReference type="Pfam" id="PF00078">
    <property type="entry name" value="RVT_1"/>
    <property type="match status" value="1"/>
</dbReference>
<dbReference type="GO" id="GO:0008270">
    <property type="term" value="F:zinc ion binding"/>
    <property type="evidence" value="ECO:0007669"/>
    <property type="project" value="UniProtKB-KW"/>
</dbReference>
<feature type="domain" description="Reverse transcriptase" evidence="6">
    <location>
        <begin position="635"/>
        <end position="945"/>
    </location>
</feature>
<keyword evidence="8" id="KW-0808">Transferase</keyword>
<reference evidence="8 9" key="2">
    <citation type="submission" date="2024-05" db="EMBL/GenBank/DDBJ databases">
        <authorList>
            <person name="Chen Y."/>
            <person name="Shah S."/>
            <person name="Dougan E. K."/>
            <person name="Thang M."/>
            <person name="Chan C."/>
        </authorList>
    </citation>
    <scope>NUCLEOTIDE SEQUENCE [LARGE SCALE GENOMIC DNA]</scope>
</reference>
<dbReference type="SUPFAM" id="SSF54001">
    <property type="entry name" value="Cysteine proteinases"/>
    <property type="match status" value="1"/>
</dbReference>
<protein>
    <submittedName>
        <fullName evidence="8">RNA-directed DNA polymerase from mobile element jockey (Reverse transcriptase)</fullName>
    </submittedName>
</protein>
<evidence type="ECO:0000313" key="7">
    <source>
        <dbReference type="EMBL" id="CAI4010393.1"/>
    </source>
</evidence>
<dbReference type="GO" id="GO:0000977">
    <property type="term" value="F:RNA polymerase II transcription regulatory region sequence-specific DNA binding"/>
    <property type="evidence" value="ECO:0007669"/>
    <property type="project" value="TreeGrafter"/>
</dbReference>
<feature type="region of interest" description="Disordered" evidence="5">
    <location>
        <begin position="1703"/>
        <end position="1750"/>
    </location>
</feature>
<dbReference type="SUPFAM" id="SSF56672">
    <property type="entry name" value="DNA/RNA polymerases"/>
    <property type="match status" value="1"/>
</dbReference>
<proteinExistence type="predicted"/>
<feature type="region of interest" description="Disordered" evidence="5">
    <location>
        <begin position="2274"/>
        <end position="2297"/>
    </location>
</feature>
<evidence type="ECO:0000256" key="2">
    <source>
        <dbReference type="ARBA" id="ARBA00022737"/>
    </source>
</evidence>
<reference evidence="7" key="1">
    <citation type="submission" date="2022-10" db="EMBL/GenBank/DDBJ databases">
        <authorList>
            <person name="Chen Y."/>
            <person name="Dougan E. K."/>
            <person name="Chan C."/>
            <person name="Rhodes N."/>
            <person name="Thang M."/>
        </authorList>
    </citation>
    <scope>NUCLEOTIDE SEQUENCE</scope>
</reference>
<keyword evidence="8" id="KW-0695">RNA-directed DNA polymerase</keyword>
<keyword evidence="2" id="KW-0677">Repeat</keyword>
<keyword evidence="4" id="KW-0862">Zinc</keyword>
<comment type="caution">
    <text evidence="7">The sequence shown here is derived from an EMBL/GenBank/DDBJ whole genome shotgun (WGS) entry which is preliminary data.</text>
</comment>
<dbReference type="InterPro" id="IPR013087">
    <property type="entry name" value="Znf_C2H2_type"/>
</dbReference>
<keyword evidence="1" id="KW-0479">Metal-binding</keyword>
<dbReference type="EMBL" id="CAMXCT010004791">
    <property type="protein sequence ID" value="CAI4010393.1"/>
    <property type="molecule type" value="Genomic_DNA"/>
</dbReference>
<dbReference type="EMBL" id="CAMXCT030004791">
    <property type="protein sequence ID" value="CAL4797705.1"/>
    <property type="molecule type" value="Genomic_DNA"/>
</dbReference>
<evidence type="ECO:0000256" key="5">
    <source>
        <dbReference type="SAM" id="MobiDB-lite"/>
    </source>
</evidence>
<dbReference type="PANTHER" id="PTHR24409">
    <property type="entry name" value="ZINC FINGER PROTEIN 142"/>
    <property type="match status" value="1"/>
</dbReference>
<dbReference type="Gene3D" id="3.90.70.10">
    <property type="entry name" value="Cysteine proteinases"/>
    <property type="match status" value="1"/>
</dbReference>
<name>A0A9P1GES8_9DINO</name>
<keyword evidence="3" id="KW-0863">Zinc-finger</keyword>
<dbReference type="InterPro" id="IPR000477">
    <property type="entry name" value="RT_dom"/>
</dbReference>
<evidence type="ECO:0000256" key="1">
    <source>
        <dbReference type="ARBA" id="ARBA00022723"/>
    </source>
</evidence>
<organism evidence="7">
    <name type="scientific">Cladocopium goreaui</name>
    <dbReference type="NCBI Taxonomy" id="2562237"/>
    <lineage>
        <taxon>Eukaryota</taxon>
        <taxon>Sar</taxon>
        <taxon>Alveolata</taxon>
        <taxon>Dinophyceae</taxon>
        <taxon>Suessiales</taxon>
        <taxon>Symbiodiniaceae</taxon>
        <taxon>Cladocopium</taxon>
    </lineage>
</organism>